<evidence type="ECO:0000256" key="1">
    <source>
        <dbReference type="SAM" id="MobiDB-lite"/>
    </source>
</evidence>
<gene>
    <name evidence="2" type="ORF">ACFSCY_20950</name>
</gene>
<dbReference type="RefSeq" id="WP_343974414.1">
    <property type="nucleotide sequence ID" value="NZ_BAAAJG010000007.1"/>
</dbReference>
<feature type="region of interest" description="Disordered" evidence="1">
    <location>
        <begin position="116"/>
        <end position="152"/>
    </location>
</feature>
<comment type="caution">
    <text evidence="2">The sequence shown here is derived from an EMBL/GenBank/DDBJ whole genome shotgun (WGS) entry which is preliminary data.</text>
</comment>
<keyword evidence="3" id="KW-1185">Reference proteome</keyword>
<name>A0ABW4FN72_9PSEU</name>
<dbReference type="Proteomes" id="UP001597145">
    <property type="component" value="Unassembled WGS sequence"/>
</dbReference>
<evidence type="ECO:0000313" key="3">
    <source>
        <dbReference type="Proteomes" id="UP001597145"/>
    </source>
</evidence>
<organism evidence="2 3">
    <name type="scientific">Pseudonocardia aurantiaca</name>
    <dbReference type="NCBI Taxonomy" id="75290"/>
    <lineage>
        <taxon>Bacteria</taxon>
        <taxon>Bacillati</taxon>
        <taxon>Actinomycetota</taxon>
        <taxon>Actinomycetes</taxon>
        <taxon>Pseudonocardiales</taxon>
        <taxon>Pseudonocardiaceae</taxon>
        <taxon>Pseudonocardia</taxon>
    </lineage>
</organism>
<dbReference type="EMBL" id="JBHUCP010000016">
    <property type="protein sequence ID" value="MFD1531904.1"/>
    <property type="molecule type" value="Genomic_DNA"/>
</dbReference>
<sequence length="152" mass="16167">MSDAASAATLHRRAVAIAAFLLGEEAARAGRKTDAEAHFAVAARYAIGSPNGDDQDPLTADIASAGAGDRLASERLLRESSRSSRPYSGRAMLPMTWTSWPGRSRLVSWRRYLTNLTPDSSTSSTRPRSGSSTSIAPTRPSSPHWEAGHGNS</sequence>
<protein>
    <submittedName>
        <fullName evidence="2">Uncharacterized protein</fullName>
    </submittedName>
</protein>
<reference evidence="3" key="1">
    <citation type="journal article" date="2019" name="Int. J. Syst. Evol. Microbiol.">
        <title>The Global Catalogue of Microorganisms (GCM) 10K type strain sequencing project: providing services to taxonomists for standard genome sequencing and annotation.</title>
        <authorList>
            <consortium name="The Broad Institute Genomics Platform"/>
            <consortium name="The Broad Institute Genome Sequencing Center for Infectious Disease"/>
            <person name="Wu L."/>
            <person name="Ma J."/>
        </authorList>
    </citation>
    <scope>NUCLEOTIDE SEQUENCE [LARGE SCALE GENOMIC DNA]</scope>
    <source>
        <strain evidence="3">JCM 12165</strain>
    </source>
</reference>
<accession>A0ABW4FN72</accession>
<evidence type="ECO:0000313" key="2">
    <source>
        <dbReference type="EMBL" id="MFD1531904.1"/>
    </source>
</evidence>
<proteinExistence type="predicted"/>
<feature type="compositionally biased region" description="Low complexity" evidence="1">
    <location>
        <begin position="117"/>
        <end position="134"/>
    </location>
</feature>
<feature type="region of interest" description="Disordered" evidence="1">
    <location>
        <begin position="48"/>
        <end position="93"/>
    </location>
</feature>
<feature type="compositionally biased region" description="Basic and acidic residues" evidence="1">
    <location>
        <begin position="71"/>
        <end position="82"/>
    </location>
</feature>